<feature type="binding site" evidence="10">
    <location>
        <position position="28"/>
    </location>
    <ligand>
        <name>substrate</name>
    </ligand>
</feature>
<feature type="binding site" evidence="10">
    <location>
        <position position="397"/>
    </location>
    <ligand>
        <name>substrate</name>
    </ligand>
</feature>
<dbReference type="NCBIfam" id="TIGR03356">
    <property type="entry name" value="BGL"/>
    <property type="match status" value="1"/>
</dbReference>
<dbReference type="EC" id="3.2.1.21" evidence="3 11"/>
<dbReference type="GO" id="GO:0008422">
    <property type="term" value="F:beta-glucosidase activity"/>
    <property type="evidence" value="ECO:0007669"/>
    <property type="project" value="UniProtKB-EC"/>
</dbReference>
<dbReference type="PANTHER" id="PTHR10353:SF36">
    <property type="entry name" value="LP05116P"/>
    <property type="match status" value="1"/>
</dbReference>
<feature type="active site" description="Nucleophile" evidence="9">
    <location>
        <position position="357"/>
    </location>
</feature>
<evidence type="ECO:0000256" key="2">
    <source>
        <dbReference type="ARBA" id="ARBA00010838"/>
    </source>
</evidence>
<sequence length="442" mass="48720">MNFTFCGDEVPMSFPDGFVWGVSTSAFQIEGATREGGRGVSVWDTFCATPGKIRDGANADIACDHYNRFPEDVALMSDLGVDAYRFSVAWPRIQPTGRGGVNVEGLDFYDNLVDALCEAGIAPVATLYHWDTPQPLEDDGGWLTRDTAERFAEYAAIVGERLSDRVEMWIPLNEPMVVTLFGYALGEYAPGRALLFDALPAAHFQNLAHGLAVGALRATGAKAVGTANNHSPIWPAADIAEDRQAARHLDAVINWMYADPVLTGTYPEEVIPYLPTGFADDLSAIAAPLDFYGVNYYEPQGVAKPVDGNPLPFVLRPIEGYPVTTNDSPVVPDGLRQFLGTIANRYGDALPPVHITESGCSFDGVDDRQRIEYHTEHLAALEKAIAEGVDVRGYFVWSLLDNFEWSKGYQPRFGLVHVDYDTLVRTPKDSYHWYRDLIRGTR</sequence>
<feature type="binding site" evidence="10">
    <location>
        <position position="297"/>
    </location>
    <ligand>
        <name>substrate</name>
    </ligand>
</feature>
<dbReference type="InterPro" id="IPR017736">
    <property type="entry name" value="Glyco_hydro_1_beta-glucosidase"/>
</dbReference>
<feature type="active site" description="Proton donor" evidence="9">
    <location>
        <position position="174"/>
    </location>
</feature>
<dbReference type="InterPro" id="IPR033132">
    <property type="entry name" value="GH_1_N_CS"/>
</dbReference>
<keyword evidence="5" id="KW-0136">Cellulose degradation</keyword>
<dbReference type="FunFam" id="3.20.20.80:FF:000004">
    <property type="entry name" value="Beta-glucosidase 6-phospho-beta-glucosidase"/>
    <property type="match status" value="1"/>
</dbReference>
<protein>
    <recommendedName>
        <fullName evidence="3 11">Beta-glucosidase</fullName>
        <ecNumber evidence="3 11">3.2.1.21</ecNumber>
    </recommendedName>
</protein>
<dbReference type="EMBL" id="CP012752">
    <property type="protein sequence ID" value="ALG05559.1"/>
    <property type="molecule type" value="Genomic_DNA"/>
</dbReference>
<dbReference type="OrthoDB" id="9765195at2"/>
<evidence type="ECO:0000256" key="11">
    <source>
        <dbReference type="RuleBase" id="RU361175"/>
    </source>
</evidence>
<comment type="similarity">
    <text evidence="2 11">Belongs to the glycosyl hydrolase 1 family.</text>
</comment>
<keyword evidence="4 11" id="KW-0378">Hydrolase</keyword>
<evidence type="ECO:0000256" key="5">
    <source>
        <dbReference type="ARBA" id="ARBA00023001"/>
    </source>
</evidence>
<dbReference type="Proteomes" id="UP000063699">
    <property type="component" value="Chromosome"/>
</dbReference>
<evidence type="ECO:0000256" key="4">
    <source>
        <dbReference type="ARBA" id="ARBA00022801"/>
    </source>
</evidence>
<dbReference type="PROSITE" id="PS00653">
    <property type="entry name" value="GLYCOSYL_HYDROL_F1_2"/>
    <property type="match status" value="1"/>
</dbReference>
<dbReference type="STRING" id="860235.AOZ06_00215"/>
<dbReference type="InterPro" id="IPR017853">
    <property type="entry name" value="GH"/>
</dbReference>
<dbReference type="AlphaFoldDB" id="A0A0N7F2D9"/>
<name>A0A0N7F2D9_9PSEU</name>
<evidence type="ECO:0000256" key="1">
    <source>
        <dbReference type="ARBA" id="ARBA00000448"/>
    </source>
</evidence>
<evidence type="ECO:0000256" key="7">
    <source>
        <dbReference type="ARBA" id="ARBA00023295"/>
    </source>
</evidence>
<accession>A0A0N7F2D9</accession>
<dbReference type="InterPro" id="IPR001360">
    <property type="entry name" value="Glyco_hydro_1"/>
</dbReference>
<dbReference type="PRINTS" id="PR00131">
    <property type="entry name" value="GLHYDRLASE1"/>
</dbReference>
<keyword evidence="6" id="KW-0119">Carbohydrate metabolism</keyword>
<organism evidence="12 13">
    <name type="scientific">Kibdelosporangium phytohabitans</name>
    <dbReference type="NCBI Taxonomy" id="860235"/>
    <lineage>
        <taxon>Bacteria</taxon>
        <taxon>Bacillati</taxon>
        <taxon>Actinomycetota</taxon>
        <taxon>Actinomycetes</taxon>
        <taxon>Pseudonocardiales</taxon>
        <taxon>Pseudonocardiaceae</taxon>
        <taxon>Kibdelosporangium</taxon>
    </lineage>
</organism>
<keyword evidence="8" id="KW-0624">Polysaccharide degradation</keyword>
<dbReference type="PANTHER" id="PTHR10353">
    <property type="entry name" value="GLYCOSYL HYDROLASE"/>
    <property type="match status" value="1"/>
</dbReference>
<feature type="binding site" evidence="10">
    <location>
        <position position="173"/>
    </location>
    <ligand>
        <name>substrate</name>
    </ligand>
</feature>
<evidence type="ECO:0000256" key="10">
    <source>
        <dbReference type="PIRSR" id="PIRSR617736-2"/>
    </source>
</evidence>
<evidence type="ECO:0000313" key="13">
    <source>
        <dbReference type="Proteomes" id="UP000063699"/>
    </source>
</evidence>
<feature type="binding site" evidence="10">
    <location>
        <position position="129"/>
    </location>
    <ligand>
        <name>substrate</name>
    </ligand>
</feature>
<dbReference type="Gene3D" id="3.20.20.80">
    <property type="entry name" value="Glycosidases"/>
    <property type="match status" value="1"/>
</dbReference>
<feature type="binding site" evidence="10">
    <location>
        <begin position="404"/>
        <end position="405"/>
    </location>
    <ligand>
        <name>substrate</name>
    </ligand>
</feature>
<dbReference type="KEGG" id="kphy:AOZ06_00215"/>
<evidence type="ECO:0000256" key="3">
    <source>
        <dbReference type="ARBA" id="ARBA00012744"/>
    </source>
</evidence>
<keyword evidence="13" id="KW-1185">Reference proteome</keyword>
<evidence type="ECO:0000313" key="12">
    <source>
        <dbReference type="EMBL" id="ALG05559.1"/>
    </source>
</evidence>
<proteinExistence type="inferred from homology"/>
<dbReference type="Pfam" id="PF00232">
    <property type="entry name" value="Glyco_hydro_1"/>
    <property type="match status" value="1"/>
</dbReference>
<reference evidence="12 13" key="1">
    <citation type="submission" date="2015-07" db="EMBL/GenBank/DDBJ databases">
        <title>Genome sequencing of Kibdelosporangium phytohabitans.</title>
        <authorList>
            <person name="Qin S."/>
            <person name="Xing K."/>
        </authorList>
    </citation>
    <scope>NUCLEOTIDE SEQUENCE [LARGE SCALE GENOMIC DNA]</scope>
    <source>
        <strain evidence="12 13">KLBMP1111</strain>
    </source>
</reference>
<dbReference type="SUPFAM" id="SSF51445">
    <property type="entry name" value="(Trans)glycosidases"/>
    <property type="match status" value="1"/>
</dbReference>
<dbReference type="GO" id="GO:0030245">
    <property type="term" value="P:cellulose catabolic process"/>
    <property type="evidence" value="ECO:0007669"/>
    <property type="project" value="UniProtKB-KW"/>
</dbReference>
<evidence type="ECO:0000256" key="6">
    <source>
        <dbReference type="ARBA" id="ARBA00023277"/>
    </source>
</evidence>
<keyword evidence="7 11" id="KW-0326">Glycosidase</keyword>
<evidence type="ECO:0000256" key="9">
    <source>
        <dbReference type="PIRSR" id="PIRSR617736-1"/>
    </source>
</evidence>
<evidence type="ECO:0000256" key="8">
    <source>
        <dbReference type="ARBA" id="ARBA00023326"/>
    </source>
</evidence>
<dbReference type="GO" id="GO:0005829">
    <property type="term" value="C:cytosol"/>
    <property type="evidence" value="ECO:0007669"/>
    <property type="project" value="TreeGrafter"/>
</dbReference>
<gene>
    <name evidence="12" type="ORF">AOZ06_00215</name>
</gene>
<comment type="catalytic activity">
    <reaction evidence="1 11">
        <text>Hydrolysis of terminal, non-reducing beta-D-glucosyl residues with release of beta-D-glucose.</text>
        <dbReference type="EC" id="3.2.1.21"/>
    </reaction>
</comment>